<feature type="signal peptide" evidence="1">
    <location>
        <begin position="1"/>
        <end position="20"/>
    </location>
</feature>
<keyword evidence="4" id="KW-1185">Reference proteome</keyword>
<sequence>MKKGLLLLLLTLTLHTVAQKNTNIWHFGAKAGLDFNTTQSFTSSNLGVINNVPKPIAGFFTTTEGCFSLSDKLSGELMMSSDGSTIYNKSGAIMANGSGLLGNSSSTSSGIVVPFPGNRNLYYVFTVSDVTAARNGINYSIVDMTLNSGLGGVDPARKNINLSLGTSGYTKTDVAENIAAIQHTNGTDYWLVSRFRNVILVWQISASGVSEPTVYTTGHSVGVHPYPVGGGIGYLKFNSDGSKFLFFDHLYAAGTKSWLTIADFDRSTGTVSNIKERTATEFGSPYALEFSISGEYVYVTTVEYGSANGLYLAKVSDIENLSVATIPVTKLANDISCVQMGADGRIYGIAYNSRNLYIVLNPDSGNGEVALLANYLLSGTAGRYGLPVFAVSFFKSEPVQSKEIICAGISNTYKITVSLGGIARLATLKWNFGDGTIITETLPAGSASGTYSYNHTYASTGTYTVSVIPGIDDGDGIVYEDADKVSEKTFDVVDCSIISNRMIRRDVKRD</sequence>
<dbReference type="SUPFAM" id="SSF49299">
    <property type="entry name" value="PKD domain"/>
    <property type="match status" value="1"/>
</dbReference>
<dbReference type="EMBL" id="FQUC01000007">
    <property type="protein sequence ID" value="SHF53607.1"/>
    <property type="molecule type" value="Genomic_DNA"/>
</dbReference>
<keyword evidence="1" id="KW-0732">Signal</keyword>
<dbReference type="STRING" id="1346286.SAMN05444362_107156"/>
<proteinExistence type="predicted"/>
<evidence type="ECO:0000259" key="2">
    <source>
        <dbReference type="PROSITE" id="PS50093"/>
    </source>
</evidence>
<reference evidence="4" key="1">
    <citation type="submission" date="2016-11" db="EMBL/GenBank/DDBJ databases">
        <authorList>
            <person name="Varghese N."/>
            <person name="Submissions S."/>
        </authorList>
    </citation>
    <scope>NUCLEOTIDE SEQUENCE [LARGE SCALE GENOMIC DNA]</scope>
    <source>
        <strain evidence="4">DSM 27370</strain>
    </source>
</reference>
<dbReference type="AlphaFoldDB" id="A0A1M5CG80"/>
<gene>
    <name evidence="3" type="ORF">SAMN05444362_107156</name>
</gene>
<dbReference type="CDD" id="cd00146">
    <property type="entry name" value="PKD"/>
    <property type="match status" value="1"/>
</dbReference>
<organism evidence="3 4">
    <name type="scientific">Dysgonomonas macrotermitis</name>
    <dbReference type="NCBI Taxonomy" id="1346286"/>
    <lineage>
        <taxon>Bacteria</taxon>
        <taxon>Pseudomonadati</taxon>
        <taxon>Bacteroidota</taxon>
        <taxon>Bacteroidia</taxon>
        <taxon>Bacteroidales</taxon>
        <taxon>Dysgonomonadaceae</taxon>
        <taxon>Dysgonomonas</taxon>
    </lineage>
</organism>
<evidence type="ECO:0000313" key="3">
    <source>
        <dbReference type="EMBL" id="SHF53607.1"/>
    </source>
</evidence>
<dbReference type="SUPFAM" id="SSF69322">
    <property type="entry name" value="Tricorn protease domain 2"/>
    <property type="match status" value="1"/>
</dbReference>
<evidence type="ECO:0000256" key="1">
    <source>
        <dbReference type="SAM" id="SignalP"/>
    </source>
</evidence>
<dbReference type="Proteomes" id="UP000184480">
    <property type="component" value="Unassembled WGS sequence"/>
</dbReference>
<feature type="domain" description="PKD" evidence="2">
    <location>
        <begin position="426"/>
        <end position="467"/>
    </location>
</feature>
<dbReference type="InterPro" id="IPR000601">
    <property type="entry name" value="PKD_dom"/>
</dbReference>
<dbReference type="PROSITE" id="PS50093">
    <property type="entry name" value="PKD"/>
    <property type="match status" value="1"/>
</dbReference>
<evidence type="ECO:0000313" key="4">
    <source>
        <dbReference type="Proteomes" id="UP000184480"/>
    </source>
</evidence>
<dbReference type="OrthoDB" id="993841at2"/>
<dbReference type="InterPro" id="IPR035986">
    <property type="entry name" value="PKD_dom_sf"/>
</dbReference>
<dbReference type="Pfam" id="PF18911">
    <property type="entry name" value="PKD_4"/>
    <property type="match status" value="1"/>
</dbReference>
<name>A0A1M5CG80_9BACT</name>
<dbReference type="Gene3D" id="2.60.40.10">
    <property type="entry name" value="Immunoglobulins"/>
    <property type="match status" value="1"/>
</dbReference>
<feature type="chain" id="PRO_5009909289" description="PKD domain-containing protein" evidence="1">
    <location>
        <begin position="21"/>
        <end position="510"/>
    </location>
</feature>
<protein>
    <recommendedName>
        <fullName evidence="2">PKD domain-containing protein</fullName>
    </recommendedName>
</protein>
<accession>A0A1M5CG80</accession>
<dbReference type="RefSeq" id="WP_062179629.1">
    <property type="nucleotide sequence ID" value="NZ_BBXL01000007.1"/>
</dbReference>
<dbReference type="InterPro" id="IPR013783">
    <property type="entry name" value="Ig-like_fold"/>
</dbReference>